<reference evidence="1" key="2">
    <citation type="journal article" date="2015" name="Fish Shellfish Immunol.">
        <title>Early steps in the European eel (Anguilla anguilla)-Vibrio vulnificus interaction in the gills: Role of the RtxA13 toxin.</title>
        <authorList>
            <person name="Callol A."/>
            <person name="Pajuelo D."/>
            <person name="Ebbesson L."/>
            <person name="Teles M."/>
            <person name="MacKenzie S."/>
            <person name="Amaro C."/>
        </authorList>
    </citation>
    <scope>NUCLEOTIDE SEQUENCE</scope>
</reference>
<evidence type="ECO:0000313" key="1">
    <source>
        <dbReference type="EMBL" id="JAI06108.1"/>
    </source>
</evidence>
<organism evidence="1">
    <name type="scientific">Anguilla anguilla</name>
    <name type="common">European freshwater eel</name>
    <name type="synonym">Muraena anguilla</name>
    <dbReference type="NCBI Taxonomy" id="7936"/>
    <lineage>
        <taxon>Eukaryota</taxon>
        <taxon>Metazoa</taxon>
        <taxon>Chordata</taxon>
        <taxon>Craniata</taxon>
        <taxon>Vertebrata</taxon>
        <taxon>Euteleostomi</taxon>
        <taxon>Actinopterygii</taxon>
        <taxon>Neopterygii</taxon>
        <taxon>Teleostei</taxon>
        <taxon>Anguilliformes</taxon>
        <taxon>Anguillidae</taxon>
        <taxon>Anguilla</taxon>
    </lineage>
</organism>
<dbReference type="AlphaFoldDB" id="A0A0E9XTN8"/>
<proteinExistence type="predicted"/>
<dbReference type="EMBL" id="GBXM01002470">
    <property type="protein sequence ID" value="JAI06108.1"/>
    <property type="molecule type" value="Transcribed_RNA"/>
</dbReference>
<name>A0A0E9XTN8_ANGAN</name>
<reference evidence="1" key="1">
    <citation type="submission" date="2014-11" db="EMBL/GenBank/DDBJ databases">
        <authorList>
            <person name="Amaro Gonzalez C."/>
        </authorList>
    </citation>
    <scope>NUCLEOTIDE SEQUENCE</scope>
</reference>
<protein>
    <submittedName>
        <fullName evidence="1">Uncharacterized protein</fullName>
    </submittedName>
</protein>
<sequence length="21" mass="2427">MTLPISAHNSKIYLQKLIQEV</sequence>
<accession>A0A0E9XTN8</accession>